<reference evidence="1 2" key="1">
    <citation type="submission" date="2018-03" db="EMBL/GenBank/DDBJ databases">
        <title>Complete genome sequence and methylome analysis of Pseudomonas mendocina NEB 698.</title>
        <authorList>
            <person name="Morgan R.D."/>
        </authorList>
    </citation>
    <scope>NUCLEOTIDE SEQUENCE [LARGE SCALE GENOMIC DNA]</scope>
    <source>
        <strain evidence="1 2">NEB698</strain>
    </source>
</reference>
<dbReference type="InterPro" id="IPR009267">
    <property type="entry name" value="NTP_transf_6"/>
</dbReference>
<dbReference type="EMBL" id="CP027657">
    <property type="protein sequence ID" value="AVO51641.1"/>
    <property type="molecule type" value="Genomic_DNA"/>
</dbReference>
<organism evidence="1 2">
    <name type="scientific">Ectopseudomonas mendocina</name>
    <name type="common">Pseudomonas mendocina</name>
    <dbReference type="NCBI Taxonomy" id="300"/>
    <lineage>
        <taxon>Bacteria</taxon>
        <taxon>Pseudomonadati</taxon>
        <taxon>Pseudomonadota</taxon>
        <taxon>Gammaproteobacteria</taxon>
        <taxon>Pseudomonadales</taxon>
        <taxon>Pseudomonadaceae</taxon>
        <taxon>Ectopseudomonas</taxon>
    </lineage>
</organism>
<evidence type="ECO:0000313" key="2">
    <source>
        <dbReference type="Proteomes" id="UP000238327"/>
    </source>
</evidence>
<evidence type="ECO:0000313" key="1">
    <source>
        <dbReference type="EMBL" id="AVO51641.1"/>
    </source>
</evidence>
<gene>
    <name evidence="1" type="ORF">C7A17_02300</name>
</gene>
<dbReference type="PANTHER" id="PTHR39166:SF1">
    <property type="entry name" value="BLL1166 PROTEIN"/>
    <property type="match status" value="1"/>
</dbReference>
<accession>A0A2R3QIN6</accession>
<dbReference type="Proteomes" id="UP000238327">
    <property type="component" value="Chromosome"/>
</dbReference>
<evidence type="ECO:0008006" key="3">
    <source>
        <dbReference type="Google" id="ProtNLM"/>
    </source>
</evidence>
<dbReference type="PANTHER" id="PTHR39166">
    <property type="entry name" value="BLL1166 PROTEIN"/>
    <property type="match status" value="1"/>
</dbReference>
<dbReference type="Pfam" id="PF06042">
    <property type="entry name" value="NTP_transf_6"/>
    <property type="match status" value="1"/>
</dbReference>
<protein>
    <recommendedName>
        <fullName evidence="3">Nucleotidyltransferase family protein</fullName>
    </recommendedName>
</protein>
<proteinExistence type="predicted"/>
<dbReference type="OrthoDB" id="9805247at2"/>
<sequence>MTPIARIQTLIKADPQRLRILKQVRDLGLPDCWVAAGFVRSAVWDHLHRRTSSPLPEDIDVIWFDRSQTSPARDYELEAILRHQDESLQWSVKNQARMHLRNGDAPYTSATEAMRYWPETATAVAVRMDAQGEVEIAAPLGLEDLFGLIVRPAGRFKDEKLPIYRERLLGKNWQATWPKLKVLPQGGSRFIDPPAGG</sequence>
<dbReference type="AlphaFoldDB" id="A0A2R3QIN6"/>
<name>A0A2R3QIN6_ECTME</name>
<dbReference type="RefSeq" id="WP_106736488.1">
    <property type="nucleotide sequence ID" value="NZ_CP027657.1"/>
</dbReference>